<evidence type="ECO:0000313" key="3">
    <source>
        <dbReference type="EnsemblMetazoa" id="RPRC007623-PA"/>
    </source>
</evidence>
<dbReference type="OMA" id="IHASWSE"/>
<dbReference type="SUPFAM" id="SSF117281">
    <property type="entry name" value="Kelch motif"/>
    <property type="match status" value="1"/>
</dbReference>
<dbReference type="Pfam" id="PF24681">
    <property type="entry name" value="Kelch_KLHDC2_KLHL20_DRC7"/>
    <property type="match status" value="1"/>
</dbReference>
<dbReference type="PANTHER" id="PTHR46228">
    <property type="entry name" value="KELCH DOMAIN-CONTAINING PROTEIN"/>
    <property type="match status" value="1"/>
</dbReference>
<dbReference type="HOGENOM" id="CLU_1444430_0_0_1"/>
<keyword evidence="4" id="KW-1185">Reference proteome</keyword>
<dbReference type="VEuPathDB" id="VectorBase:RPRC007623"/>
<sequence>MDHSELFQTDLIYKRVGHITVPYRHYIIVWGGFVGEKVGSVSGYCSSEQLWFYNCLTDVWTLKKTVGEVPSGTSGSTAVVHDDELYIFSGIEEVGDDLWTYSNKLYRLDLSSLTWTKLVGTGRQPQPCDKSVGWYYKQRLYFFGGYGTRPREPPYDFHYVIDNSDSGRVWNNQFICFDLATNSWIKPK</sequence>
<name>T1HUA3_RHOPR</name>
<dbReference type="InterPro" id="IPR015915">
    <property type="entry name" value="Kelch-typ_b-propeller"/>
</dbReference>
<protein>
    <submittedName>
        <fullName evidence="3">Uncharacterized protein</fullName>
    </submittedName>
</protein>
<dbReference type="EMBL" id="ACPB03019114">
    <property type="status" value="NOT_ANNOTATED_CDS"/>
    <property type="molecule type" value="Genomic_DNA"/>
</dbReference>
<evidence type="ECO:0000313" key="4">
    <source>
        <dbReference type="Proteomes" id="UP000015103"/>
    </source>
</evidence>
<dbReference type="Gene3D" id="2.120.10.80">
    <property type="entry name" value="Kelch-type beta propeller"/>
    <property type="match status" value="1"/>
</dbReference>
<evidence type="ECO:0000256" key="1">
    <source>
        <dbReference type="ARBA" id="ARBA00022441"/>
    </source>
</evidence>
<keyword evidence="2" id="KW-0677">Repeat</keyword>
<proteinExistence type="predicted"/>
<dbReference type="PANTHER" id="PTHR46228:SF2">
    <property type="entry name" value="KELCH REPEAT PROTEIN (AFU_ORTHOLOGUE AFUA_4G14350)"/>
    <property type="match status" value="1"/>
</dbReference>
<dbReference type="STRING" id="13249.T1HUA3"/>
<dbReference type="Proteomes" id="UP000015103">
    <property type="component" value="Unassembled WGS sequence"/>
</dbReference>
<organism evidence="3 4">
    <name type="scientific">Rhodnius prolixus</name>
    <name type="common">Triatomid bug</name>
    <dbReference type="NCBI Taxonomy" id="13249"/>
    <lineage>
        <taxon>Eukaryota</taxon>
        <taxon>Metazoa</taxon>
        <taxon>Ecdysozoa</taxon>
        <taxon>Arthropoda</taxon>
        <taxon>Hexapoda</taxon>
        <taxon>Insecta</taxon>
        <taxon>Pterygota</taxon>
        <taxon>Neoptera</taxon>
        <taxon>Paraneoptera</taxon>
        <taxon>Hemiptera</taxon>
        <taxon>Heteroptera</taxon>
        <taxon>Panheteroptera</taxon>
        <taxon>Cimicomorpha</taxon>
        <taxon>Reduviidae</taxon>
        <taxon>Triatominae</taxon>
        <taxon>Rhodnius</taxon>
    </lineage>
</organism>
<dbReference type="EnsemblMetazoa" id="RPRC007623-RA">
    <property type="protein sequence ID" value="RPRC007623-PA"/>
    <property type="gene ID" value="RPRC007623"/>
</dbReference>
<dbReference type="InParanoid" id="T1HUA3"/>
<keyword evidence="1" id="KW-0880">Kelch repeat</keyword>
<evidence type="ECO:0000256" key="2">
    <source>
        <dbReference type="ARBA" id="ARBA00022737"/>
    </source>
</evidence>
<accession>T1HUA3</accession>
<dbReference type="AlphaFoldDB" id="T1HUA3"/>
<reference evidence="3" key="1">
    <citation type="submission" date="2015-05" db="UniProtKB">
        <authorList>
            <consortium name="EnsemblMetazoa"/>
        </authorList>
    </citation>
    <scope>IDENTIFICATION</scope>
</reference>
<dbReference type="eggNOG" id="KOG0379">
    <property type="taxonomic scope" value="Eukaryota"/>
</dbReference>